<evidence type="ECO:0000313" key="1">
    <source>
        <dbReference type="EMBL" id="CAB3401852.1"/>
    </source>
</evidence>
<protein>
    <submittedName>
        <fullName evidence="1">Uncharacterized protein</fullName>
    </submittedName>
</protein>
<name>A0A8S1EDX8_9PELO</name>
<dbReference type="Proteomes" id="UP000494206">
    <property type="component" value="Unassembled WGS sequence"/>
</dbReference>
<organism evidence="1 2">
    <name type="scientific">Caenorhabditis bovis</name>
    <dbReference type="NCBI Taxonomy" id="2654633"/>
    <lineage>
        <taxon>Eukaryota</taxon>
        <taxon>Metazoa</taxon>
        <taxon>Ecdysozoa</taxon>
        <taxon>Nematoda</taxon>
        <taxon>Chromadorea</taxon>
        <taxon>Rhabditida</taxon>
        <taxon>Rhabditina</taxon>
        <taxon>Rhabditomorpha</taxon>
        <taxon>Rhabditoidea</taxon>
        <taxon>Rhabditidae</taxon>
        <taxon>Peloderinae</taxon>
        <taxon>Caenorhabditis</taxon>
    </lineage>
</organism>
<accession>A0A8S1EDX8</accession>
<comment type="caution">
    <text evidence="1">The sequence shown here is derived from an EMBL/GenBank/DDBJ whole genome shotgun (WGS) entry which is preliminary data.</text>
</comment>
<proteinExistence type="predicted"/>
<keyword evidence="2" id="KW-1185">Reference proteome</keyword>
<dbReference type="EMBL" id="CADEPM010000003">
    <property type="protein sequence ID" value="CAB3401852.1"/>
    <property type="molecule type" value="Genomic_DNA"/>
</dbReference>
<reference evidence="1 2" key="1">
    <citation type="submission" date="2020-04" db="EMBL/GenBank/DDBJ databases">
        <authorList>
            <person name="Laetsch R D."/>
            <person name="Stevens L."/>
            <person name="Kumar S."/>
            <person name="Blaxter L. M."/>
        </authorList>
    </citation>
    <scope>NUCLEOTIDE SEQUENCE [LARGE SCALE GENOMIC DNA]</scope>
</reference>
<gene>
    <name evidence="1" type="ORF">CBOVIS_LOCUS4540</name>
</gene>
<evidence type="ECO:0000313" key="2">
    <source>
        <dbReference type="Proteomes" id="UP000494206"/>
    </source>
</evidence>
<dbReference type="AlphaFoldDB" id="A0A8S1EDX8"/>
<sequence length="71" mass="8164">MDRWTEHEELSRIGSALILRTLGFPGSPRIWSSGIPKIAIAPYIYITAASPAPRRRPPSMVRRFLMDRRSR</sequence>